<evidence type="ECO:0000256" key="3">
    <source>
        <dbReference type="ARBA" id="ARBA00022729"/>
    </source>
</evidence>
<comment type="caution">
    <text evidence="7">The sequence shown here is derived from an EMBL/GenBank/DDBJ whole genome shotgun (WGS) entry which is preliminary data.</text>
</comment>
<evidence type="ECO:0000259" key="6">
    <source>
        <dbReference type="PROSITE" id="PS50104"/>
    </source>
</evidence>
<name>A0A8B6GYF2_MYTGA</name>
<organism evidence="7 8">
    <name type="scientific">Mytilus galloprovincialis</name>
    <name type="common">Mediterranean mussel</name>
    <dbReference type="NCBI Taxonomy" id="29158"/>
    <lineage>
        <taxon>Eukaryota</taxon>
        <taxon>Metazoa</taxon>
        <taxon>Spiralia</taxon>
        <taxon>Lophotrochozoa</taxon>
        <taxon>Mollusca</taxon>
        <taxon>Bivalvia</taxon>
        <taxon>Autobranchia</taxon>
        <taxon>Pteriomorphia</taxon>
        <taxon>Mytilida</taxon>
        <taxon>Mytiloidea</taxon>
        <taxon>Mytilidae</taxon>
        <taxon>Mytilinae</taxon>
        <taxon>Mytilus</taxon>
    </lineage>
</organism>
<protein>
    <submittedName>
        <fullName evidence="7">Myeloid differentiation primary response protein MyD88</fullName>
    </submittedName>
</protein>
<dbReference type="GO" id="GO:0007165">
    <property type="term" value="P:signal transduction"/>
    <property type="evidence" value="ECO:0007669"/>
    <property type="project" value="InterPro"/>
</dbReference>
<keyword evidence="8" id="KW-1185">Reference proteome</keyword>
<sequence length="172" mass="20374">MESKIQKKERLFAFYQGNADDFEYHAFVVYCDADRNWVHQTFLPKVEQDEGIKLCIHQRNFEVGESIIANINKYLEKSWKVVVILSNEFAKSEWCQWEVDVVQERRRRYGRDMFLLIMLKNIDSNHMTNQLRAILYSGPSLRYQTGVGEDLFWAVAIETLRKPLEHLPTALL</sequence>
<dbReference type="SUPFAM" id="SSF52200">
    <property type="entry name" value="Toll/Interleukin receptor TIR domain"/>
    <property type="match status" value="1"/>
</dbReference>
<dbReference type="PANTHER" id="PTHR24365">
    <property type="entry name" value="TOLL-LIKE RECEPTOR"/>
    <property type="match status" value="1"/>
</dbReference>
<dbReference type="InterPro" id="IPR000157">
    <property type="entry name" value="TIR_dom"/>
</dbReference>
<keyword evidence="4" id="KW-1133">Transmembrane helix</keyword>
<proteinExistence type="predicted"/>
<feature type="domain" description="TIR" evidence="6">
    <location>
        <begin position="22"/>
        <end position="171"/>
    </location>
</feature>
<dbReference type="GO" id="GO:0038023">
    <property type="term" value="F:signaling receptor activity"/>
    <property type="evidence" value="ECO:0007669"/>
    <property type="project" value="TreeGrafter"/>
</dbReference>
<dbReference type="PANTHER" id="PTHR24365:SF530">
    <property type="entry name" value="MSTPROX-RELATED"/>
    <property type="match status" value="1"/>
</dbReference>
<dbReference type="InterPro" id="IPR035897">
    <property type="entry name" value="Toll_tir_struct_dom_sf"/>
</dbReference>
<evidence type="ECO:0000256" key="4">
    <source>
        <dbReference type="ARBA" id="ARBA00022989"/>
    </source>
</evidence>
<evidence type="ECO:0000256" key="2">
    <source>
        <dbReference type="ARBA" id="ARBA00022692"/>
    </source>
</evidence>
<dbReference type="Pfam" id="PF01582">
    <property type="entry name" value="TIR"/>
    <property type="match status" value="1"/>
</dbReference>
<evidence type="ECO:0000313" key="7">
    <source>
        <dbReference type="EMBL" id="VDI71549.1"/>
    </source>
</evidence>
<evidence type="ECO:0000256" key="1">
    <source>
        <dbReference type="ARBA" id="ARBA00004370"/>
    </source>
</evidence>
<dbReference type="PROSITE" id="PS50104">
    <property type="entry name" value="TIR"/>
    <property type="match status" value="1"/>
</dbReference>
<evidence type="ECO:0000313" key="8">
    <source>
        <dbReference type="Proteomes" id="UP000596742"/>
    </source>
</evidence>
<reference evidence="7" key="1">
    <citation type="submission" date="2018-11" db="EMBL/GenBank/DDBJ databases">
        <authorList>
            <person name="Alioto T."/>
            <person name="Alioto T."/>
        </authorList>
    </citation>
    <scope>NUCLEOTIDE SEQUENCE</scope>
</reference>
<keyword evidence="5" id="KW-0472">Membrane</keyword>
<accession>A0A8B6GYF2</accession>
<dbReference type="Gene3D" id="3.40.50.10140">
    <property type="entry name" value="Toll/interleukin-1 receptor homology (TIR) domain"/>
    <property type="match status" value="1"/>
</dbReference>
<comment type="subcellular location">
    <subcellularLocation>
        <location evidence="1">Membrane</location>
    </subcellularLocation>
</comment>
<dbReference type="GO" id="GO:0005886">
    <property type="term" value="C:plasma membrane"/>
    <property type="evidence" value="ECO:0007669"/>
    <property type="project" value="TreeGrafter"/>
</dbReference>
<dbReference type="SMART" id="SM00255">
    <property type="entry name" value="TIR"/>
    <property type="match status" value="1"/>
</dbReference>
<keyword evidence="2" id="KW-0812">Transmembrane</keyword>
<dbReference type="OrthoDB" id="9982425at2759"/>
<gene>
    <name evidence="7" type="ORF">MGAL_10B011494</name>
</gene>
<dbReference type="EMBL" id="UYJE01009237">
    <property type="protein sequence ID" value="VDI71549.1"/>
    <property type="molecule type" value="Genomic_DNA"/>
</dbReference>
<keyword evidence="3" id="KW-0732">Signal</keyword>
<dbReference type="AlphaFoldDB" id="A0A8B6GYF2"/>
<dbReference type="Proteomes" id="UP000596742">
    <property type="component" value="Unassembled WGS sequence"/>
</dbReference>
<evidence type="ECO:0000256" key="5">
    <source>
        <dbReference type="ARBA" id="ARBA00023136"/>
    </source>
</evidence>